<dbReference type="InterPro" id="IPR038020">
    <property type="entry name" value="MbtH-like_sf"/>
</dbReference>
<sequence>MSTNPFDDPDGTFHVLVNDEGQHSLWPSFADVPSGWTVVVRETDRQSALAYVEENWTDMRPASLVRAMDGSTGG</sequence>
<dbReference type="SMART" id="SM00923">
    <property type="entry name" value="MbtH"/>
    <property type="match status" value="1"/>
</dbReference>
<gene>
    <name evidence="2" type="ORF">AOZ06_19095</name>
</gene>
<dbReference type="Gene3D" id="3.90.820.10">
    <property type="entry name" value="Structural Genomics, Unknown Function 30-nov-00 1gh9 Mol_id"/>
    <property type="match status" value="1"/>
</dbReference>
<reference evidence="2 3" key="1">
    <citation type="submission" date="2015-07" db="EMBL/GenBank/DDBJ databases">
        <title>Genome sequencing of Kibdelosporangium phytohabitans.</title>
        <authorList>
            <person name="Qin S."/>
            <person name="Xing K."/>
        </authorList>
    </citation>
    <scope>NUCLEOTIDE SEQUENCE [LARGE SCALE GENOMIC DNA]</scope>
    <source>
        <strain evidence="2 3">KLBMP1111</strain>
    </source>
</reference>
<dbReference type="GO" id="GO:0019290">
    <property type="term" value="P:siderophore biosynthetic process"/>
    <property type="evidence" value="ECO:0007669"/>
    <property type="project" value="TreeGrafter"/>
</dbReference>
<feature type="domain" description="MbtH-like" evidence="1">
    <location>
        <begin position="4"/>
        <end position="54"/>
    </location>
</feature>
<name>A0A0N9HZD7_9PSEU</name>
<dbReference type="EMBL" id="CP012752">
    <property type="protein sequence ID" value="ALG08742.1"/>
    <property type="molecule type" value="Genomic_DNA"/>
</dbReference>
<proteinExistence type="predicted"/>
<evidence type="ECO:0000313" key="2">
    <source>
        <dbReference type="EMBL" id="ALG08742.1"/>
    </source>
</evidence>
<dbReference type="KEGG" id="kphy:AOZ06_19095"/>
<dbReference type="RefSeq" id="WP_054290649.1">
    <property type="nucleotide sequence ID" value="NZ_CP012752.1"/>
</dbReference>
<dbReference type="OrthoDB" id="7584480at2"/>
<organism evidence="2 3">
    <name type="scientific">Kibdelosporangium phytohabitans</name>
    <dbReference type="NCBI Taxonomy" id="860235"/>
    <lineage>
        <taxon>Bacteria</taxon>
        <taxon>Bacillati</taxon>
        <taxon>Actinomycetota</taxon>
        <taxon>Actinomycetes</taxon>
        <taxon>Pseudonocardiales</taxon>
        <taxon>Pseudonocardiaceae</taxon>
        <taxon>Kibdelosporangium</taxon>
    </lineage>
</organism>
<dbReference type="Proteomes" id="UP000063699">
    <property type="component" value="Chromosome"/>
</dbReference>
<evidence type="ECO:0000259" key="1">
    <source>
        <dbReference type="SMART" id="SM00923"/>
    </source>
</evidence>
<dbReference type="PANTHER" id="PTHR38444:SF1">
    <property type="entry name" value="ENTEROBACTIN BIOSYNTHESIS PROTEIN YBDZ"/>
    <property type="match status" value="1"/>
</dbReference>
<dbReference type="STRING" id="860235.AOZ06_19095"/>
<keyword evidence="3" id="KW-1185">Reference proteome</keyword>
<dbReference type="AlphaFoldDB" id="A0A0N9HZD7"/>
<dbReference type="PANTHER" id="PTHR38444">
    <property type="entry name" value="ENTEROBACTIN BIOSYNTHESIS PROTEIN YBDZ"/>
    <property type="match status" value="1"/>
</dbReference>
<dbReference type="InterPro" id="IPR005153">
    <property type="entry name" value="MbtH-like_dom"/>
</dbReference>
<dbReference type="InterPro" id="IPR037407">
    <property type="entry name" value="MLP_fam"/>
</dbReference>
<dbReference type="SUPFAM" id="SSF160582">
    <property type="entry name" value="MbtH-like"/>
    <property type="match status" value="1"/>
</dbReference>
<evidence type="ECO:0000313" key="3">
    <source>
        <dbReference type="Proteomes" id="UP000063699"/>
    </source>
</evidence>
<accession>A0A0N9HZD7</accession>
<protein>
    <recommendedName>
        <fullName evidence="1">MbtH-like domain-containing protein</fullName>
    </recommendedName>
</protein>
<dbReference type="Pfam" id="PF03621">
    <property type="entry name" value="MbtH"/>
    <property type="match status" value="1"/>
</dbReference>
<dbReference type="GO" id="GO:0005829">
    <property type="term" value="C:cytosol"/>
    <property type="evidence" value="ECO:0007669"/>
    <property type="project" value="TreeGrafter"/>
</dbReference>